<evidence type="ECO:0000256" key="2">
    <source>
        <dbReference type="ARBA" id="ARBA00023315"/>
    </source>
</evidence>
<dbReference type="PROSITE" id="PS51186">
    <property type="entry name" value="GNAT"/>
    <property type="match status" value="1"/>
</dbReference>
<dbReference type="GO" id="GO:0016747">
    <property type="term" value="F:acyltransferase activity, transferring groups other than amino-acyl groups"/>
    <property type="evidence" value="ECO:0007669"/>
    <property type="project" value="InterPro"/>
</dbReference>
<keyword evidence="2" id="KW-0012">Acyltransferase</keyword>
<dbReference type="SUPFAM" id="SSF55729">
    <property type="entry name" value="Acyl-CoA N-acyltransferases (Nat)"/>
    <property type="match status" value="1"/>
</dbReference>
<evidence type="ECO:0000256" key="1">
    <source>
        <dbReference type="ARBA" id="ARBA00022679"/>
    </source>
</evidence>
<dbReference type="AlphaFoldDB" id="A0A1Z4LW55"/>
<dbReference type="PANTHER" id="PTHR43877">
    <property type="entry name" value="AMINOALKYLPHOSPHONATE N-ACETYLTRANSFERASE-RELATED-RELATED"/>
    <property type="match status" value="1"/>
</dbReference>
<dbReference type="Proteomes" id="UP000218418">
    <property type="component" value="Chromosome"/>
</dbReference>
<dbReference type="InterPro" id="IPR000182">
    <property type="entry name" value="GNAT_dom"/>
</dbReference>
<reference evidence="4 5" key="1">
    <citation type="submission" date="2017-06" db="EMBL/GenBank/DDBJ databases">
        <title>Genome sequencing of cyanobaciteial culture collection at National Institute for Environmental Studies (NIES).</title>
        <authorList>
            <person name="Hirose Y."/>
            <person name="Shimura Y."/>
            <person name="Fujisawa T."/>
            <person name="Nakamura Y."/>
            <person name="Kawachi M."/>
        </authorList>
    </citation>
    <scope>NUCLEOTIDE SEQUENCE [LARGE SCALE GENOMIC DNA]</scope>
    <source>
        <strain evidence="4 5">NIES-267</strain>
    </source>
</reference>
<dbReference type="EMBL" id="AP018227">
    <property type="protein sequence ID" value="BAY85328.1"/>
    <property type="molecule type" value="Genomic_DNA"/>
</dbReference>
<organism evidence="4 5">
    <name type="scientific">Calothrix parasitica NIES-267</name>
    <dbReference type="NCBI Taxonomy" id="1973488"/>
    <lineage>
        <taxon>Bacteria</taxon>
        <taxon>Bacillati</taxon>
        <taxon>Cyanobacteriota</taxon>
        <taxon>Cyanophyceae</taxon>
        <taxon>Nostocales</taxon>
        <taxon>Calotrichaceae</taxon>
        <taxon>Calothrix</taxon>
    </lineage>
</organism>
<sequence>MQSEQPSVIIRPACSEDSERISSLCEQLGYSASEEDIKNRLFSLQEDDNHIIYVATLPNNSVVGWVHAHKCHLIIMSPQVLIFGLVVDINYRSNGIGGLLMQQIEKWATINDCQTIRLRSNIIRKEAHKFYERMGYKNTKHSLEFCKNLI</sequence>
<proteinExistence type="predicted"/>
<evidence type="ECO:0000313" key="5">
    <source>
        <dbReference type="Proteomes" id="UP000218418"/>
    </source>
</evidence>
<evidence type="ECO:0000313" key="4">
    <source>
        <dbReference type="EMBL" id="BAY85328.1"/>
    </source>
</evidence>
<dbReference type="InterPro" id="IPR016181">
    <property type="entry name" value="Acyl_CoA_acyltransferase"/>
</dbReference>
<feature type="domain" description="N-acetyltransferase" evidence="3">
    <location>
        <begin position="8"/>
        <end position="150"/>
    </location>
</feature>
<dbReference type="CDD" id="cd04301">
    <property type="entry name" value="NAT_SF"/>
    <property type="match status" value="1"/>
</dbReference>
<keyword evidence="1 4" id="KW-0808">Transferase</keyword>
<name>A0A1Z4LW55_9CYAN</name>
<gene>
    <name evidence="4" type="ORF">NIES267_48280</name>
</gene>
<dbReference type="Pfam" id="PF00583">
    <property type="entry name" value="Acetyltransf_1"/>
    <property type="match status" value="1"/>
</dbReference>
<keyword evidence="5" id="KW-1185">Reference proteome</keyword>
<evidence type="ECO:0000259" key="3">
    <source>
        <dbReference type="PROSITE" id="PS51186"/>
    </source>
</evidence>
<dbReference type="Gene3D" id="3.40.630.30">
    <property type="match status" value="1"/>
</dbReference>
<dbReference type="InterPro" id="IPR050832">
    <property type="entry name" value="Bact_Acetyltransf"/>
</dbReference>
<protein>
    <submittedName>
        <fullName evidence="4">GCN5-related N-acetyltransferase</fullName>
    </submittedName>
</protein>
<accession>A0A1Z4LW55</accession>